<feature type="transmembrane region" description="Helical" evidence="5">
    <location>
        <begin position="281"/>
        <end position="301"/>
    </location>
</feature>
<evidence type="ECO:0000256" key="2">
    <source>
        <dbReference type="ARBA" id="ARBA00022692"/>
    </source>
</evidence>
<evidence type="ECO:0000256" key="4">
    <source>
        <dbReference type="ARBA" id="ARBA00023136"/>
    </source>
</evidence>
<feature type="transmembrane region" description="Helical" evidence="5">
    <location>
        <begin position="161"/>
        <end position="181"/>
    </location>
</feature>
<feature type="transmembrane region" description="Helical" evidence="5">
    <location>
        <begin position="128"/>
        <end position="149"/>
    </location>
</feature>
<dbReference type="PANTHER" id="PTHR22950">
    <property type="entry name" value="AMINO ACID TRANSPORTER"/>
    <property type="match status" value="1"/>
</dbReference>
<keyword evidence="3 5" id="KW-1133">Transmembrane helix</keyword>
<feature type="transmembrane region" description="Helical" evidence="5">
    <location>
        <begin position="95"/>
        <end position="116"/>
    </location>
</feature>
<name>A0A6B2L5G2_9EUKA</name>
<evidence type="ECO:0000256" key="1">
    <source>
        <dbReference type="ARBA" id="ARBA00004141"/>
    </source>
</evidence>
<dbReference type="EMBL" id="GIBP01003099">
    <property type="protein sequence ID" value="NDV32068.1"/>
    <property type="molecule type" value="Transcribed_RNA"/>
</dbReference>
<feature type="transmembrane region" description="Helical" evidence="5">
    <location>
        <begin position="246"/>
        <end position="269"/>
    </location>
</feature>
<feature type="transmembrane region" description="Helical" evidence="5">
    <location>
        <begin position="307"/>
        <end position="331"/>
    </location>
</feature>
<dbReference type="GO" id="GO:0016020">
    <property type="term" value="C:membrane"/>
    <property type="evidence" value="ECO:0007669"/>
    <property type="project" value="UniProtKB-SubCell"/>
</dbReference>
<evidence type="ECO:0000259" key="6">
    <source>
        <dbReference type="Pfam" id="PF01490"/>
    </source>
</evidence>
<comment type="subcellular location">
    <subcellularLocation>
        <location evidence="1">Membrane</location>
        <topology evidence="1">Multi-pass membrane protein</topology>
    </subcellularLocation>
</comment>
<protein>
    <recommendedName>
        <fullName evidence="6">Amino acid transporter transmembrane domain-containing protein</fullName>
    </recommendedName>
</protein>
<keyword evidence="2 5" id="KW-0812">Transmembrane</keyword>
<evidence type="ECO:0000256" key="5">
    <source>
        <dbReference type="SAM" id="Phobius"/>
    </source>
</evidence>
<feature type="transmembrane region" description="Helical" evidence="5">
    <location>
        <begin position="202"/>
        <end position="226"/>
    </location>
</feature>
<dbReference type="AlphaFoldDB" id="A0A6B2L5G2"/>
<keyword evidence="4 5" id="KW-0472">Membrane</keyword>
<feature type="transmembrane region" description="Helical" evidence="5">
    <location>
        <begin position="365"/>
        <end position="389"/>
    </location>
</feature>
<dbReference type="InterPro" id="IPR013057">
    <property type="entry name" value="AA_transpt_TM"/>
</dbReference>
<reference evidence="7" key="1">
    <citation type="journal article" date="2020" name="J. Eukaryot. Microbiol.">
        <title>De novo Sequencing, Assembly and Annotation of the Transcriptome for the Free-Living Testate Amoeba Arcella intermedia.</title>
        <authorList>
            <person name="Ribeiro G.M."/>
            <person name="Porfirio-Sousa A.L."/>
            <person name="Maurer-Alcala X.X."/>
            <person name="Katz L.A."/>
            <person name="Lahr D.J.G."/>
        </authorList>
    </citation>
    <scope>NUCLEOTIDE SEQUENCE</scope>
</reference>
<dbReference type="GO" id="GO:0015179">
    <property type="term" value="F:L-amino acid transmembrane transporter activity"/>
    <property type="evidence" value="ECO:0007669"/>
    <property type="project" value="TreeGrafter"/>
</dbReference>
<evidence type="ECO:0000313" key="7">
    <source>
        <dbReference type="EMBL" id="NDV32068.1"/>
    </source>
</evidence>
<accession>A0A6B2L5G2</accession>
<proteinExistence type="predicted"/>
<feature type="transmembrane region" description="Helical" evidence="5">
    <location>
        <begin position="61"/>
        <end position="83"/>
    </location>
</feature>
<sequence length="399" mass="43925">MALPWVFKESGILGGILLVLVVGYLSLYSERLIVSSATSAFQGPVTFAKLGEKIFGKAGRVYSELCVVLFMIGAQVSYLIIIGELLSQLLEEVGLSLPPLAITGIIAGVVIFPLSSLKHMDSLKYSSFVALFFILCLLVSVIVKTSNFIAHYELDTSRIQLFGSFAGFFVSLPIVNFAFTFHPSVMPVWSELQDQSPSNINFISALSVSFCALVYILLGIFGYLFFLEGTPDNILVAYDEVYFKVIRVGYSLVIIFSYPVINFGTRLGIDQIFFKTPATQLRIIIESLAIVAICFVVAMFIPNIEVAFGLVGSTVGQLVVFINPAMFYVLLHKKSNFETEDGHRVQVEQGDEDSWRNKINNAMQLYKLPAIILVIAGIICGIVSLIEIIRGLVNPAVLH</sequence>
<evidence type="ECO:0000256" key="3">
    <source>
        <dbReference type="ARBA" id="ARBA00022989"/>
    </source>
</evidence>
<feature type="domain" description="Amino acid transporter transmembrane" evidence="6">
    <location>
        <begin position="2"/>
        <end position="338"/>
    </location>
</feature>
<dbReference type="Pfam" id="PF01490">
    <property type="entry name" value="Aa_trans"/>
    <property type="match status" value="1"/>
</dbReference>
<feature type="transmembrane region" description="Helical" evidence="5">
    <location>
        <begin position="12"/>
        <end position="29"/>
    </location>
</feature>
<organism evidence="7">
    <name type="scientific">Arcella intermedia</name>
    <dbReference type="NCBI Taxonomy" id="1963864"/>
    <lineage>
        <taxon>Eukaryota</taxon>
        <taxon>Amoebozoa</taxon>
        <taxon>Tubulinea</taxon>
        <taxon>Elardia</taxon>
        <taxon>Arcellinida</taxon>
        <taxon>Sphaerothecina</taxon>
        <taxon>Arcellidae</taxon>
        <taxon>Arcella</taxon>
    </lineage>
</organism>